<feature type="transmembrane region" description="Helical" evidence="1">
    <location>
        <begin position="6"/>
        <end position="39"/>
    </location>
</feature>
<dbReference type="AlphaFoldDB" id="A0A8E2VBX6"/>
<feature type="transmembrane region" description="Helical" evidence="1">
    <location>
        <begin position="74"/>
        <end position="90"/>
    </location>
</feature>
<keyword evidence="1" id="KW-0472">Membrane</keyword>
<reference evidence="3" key="2">
    <citation type="submission" date="2021-02" db="EMBL/GenBank/DDBJ databases">
        <title>cfr and optrA-positive Staphylococcus spp.</title>
        <authorList>
            <person name="Chen L."/>
        </authorList>
    </citation>
    <scope>NUCLEOTIDE SEQUENCE</scope>
    <source>
        <strain evidence="3">GDQ20D70P</strain>
    </source>
</reference>
<protein>
    <submittedName>
        <fullName evidence="4">DUF454 domain-containing protein</fullName>
    </submittedName>
    <submittedName>
        <fullName evidence="2">YbaN family protein</fullName>
    </submittedName>
</protein>
<organism evidence="4 5">
    <name type="scientific">Mammaliicoccus sciuri</name>
    <name type="common">Staphylococcus sciuri</name>
    <dbReference type="NCBI Taxonomy" id="1296"/>
    <lineage>
        <taxon>Bacteria</taxon>
        <taxon>Bacillati</taxon>
        <taxon>Bacillota</taxon>
        <taxon>Bacilli</taxon>
        <taxon>Bacillales</taxon>
        <taxon>Staphylococcaceae</taxon>
        <taxon>Mammaliicoccus</taxon>
    </lineage>
</organism>
<dbReference type="EMBL" id="RXWV01000073">
    <property type="protein sequence ID" value="RTX71227.1"/>
    <property type="molecule type" value="Genomic_DNA"/>
</dbReference>
<dbReference type="EMBL" id="CP069389">
    <property type="protein sequence ID" value="QRN91822.1"/>
    <property type="molecule type" value="Genomic_DNA"/>
</dbReference>
<gene>
    <name evidence="4" type="ORF">CD117_11985</name>
    <name evidence="3" type="ORF">JRU67_03145</name>
    <name evidence="2" type="ORF">OWO77_07240</name>
</gene>
<evidence type="ECO:0000313" key="3">
    <source>
        <dbReference type="EMBL" id="QRN91822.1"/>
    </source>
</evidence>
<dbReference type="EMBL" id="JAPNQM010000002">
    <property type="protein sequence ID" value="MDL0116766.1"/>
    <property type="molecule type" value="Genomic_DNA"/>
</dbReference>
<evidence type="ECO:0000256" key="1">
    <source>
        <dbReference type="SAM" id="Phobius"/>
    </source>
</evidence>
<dbReference type="PANTHER" id="PTHR35813">
    <property type="entry name" value="INNER MEMBRANE PROTEIN YBAN"/>
    <property type="match status" value="1"/>
</dbReference>
<sequence length="124" mass="14266">MKFVLISVGILATILGFAGAVLPLLPTTPFILLAVFCFAKSSDKFHSWLVSTKVYKEYVEDFQKYRGYTLKKKFELLISVYIVVGFSIWMVDHFYIRIGLCIMLFFQTVVLFTFVKTLPSKNKS</sequence>
<dbReference type="GO" id="GO:0005886">
    <property type="term" value="C:plasma membrane"/>
    <property type="evidence" value="ECO:0007669"/>
    <property type="project" value="TreeGrafter"/>
</dbReference>
<dbReference type="Proteomes" id="UP000274792">
    <property type="component" value="Unassembled WGS sequence"/>
</dbReference>
<accession>A0A8E2VBX6</accession>
<reference evidence="2" key="4">
    <citation type="journal article" date="2023" name="Vet. Microbiol.">
        <title>Emergence of livestock-associated Mammaliicoccus sciuri ST71 co-harbouring mecA and mecC genes in Brazil.</title>
        <authorList>
            <person name="de Moura G.S."/>
            <person name="de Carvalho E."/>
            <person name="Ramos Sanchez E.M."/>
            <person name="Sellera F.P."/>
            <person name="Marques M.F.S."/>
            <person name="Heinemann M.B."/>
            <person name="De Vliegher S."/>
            <person name="Souza F.N."/>
            <person name="Mota R.A."/>
        </authorList>
    </citation>
    <scope>NUCLEOTIDE SEQUENCE</scope>
    <source>
        <strain evidence="2">BR656</strain>
    </source>
</reference>
<name>A0A8E2VBX6_MAMSC</name>
<dbReference type="Pfam" id="PF04304">
    <property type="entry name" value="DUF454"/>
    <property type="match status" value="1"/>
</dbReference>
<dbReference type="Proteomes" id="UP001176210">
    <property type="component" value="Unassembled WGS sequence"/>
</dbReference>
<dbReference type="InterPro" id="IPR007401">
    <property type="entry name" value="DUF454"/>
</dbReference>
<evidence type="ECO:0000313" key="2">
    <source>
        <dbReference type="EMBL" id="MDL0116766.1"/>
    </source>
</evidence>
<evidence type="ECO:0000313" key="5">
    <source>
        <dbReference type="Proteomes" id="UP000274792"/>
    </source>
</evidence>
<keyword evidence="1" id="KW-1133">Transmembrane helix</keyword>
<feature type="transmembrane region" description="Helical" evidence="1">
    <location>
        <begin position="96"/>
        <end position="115"/>
    </location>
</feature>
<dbReference type="PANTHER" id="PTHR35813:SF1">
    <property type="entry name" value="INNER MEMBRANE PROTEIN YBAN"/>
    <property type="match status" value="1"/>
</dbReference>
<evidence type="ECO:0000313" key="4">
    <source>
        <dbReference type="EMBL" id="RTX71227.1"/>
    </source>
</evidence>
<proteinExistence type="predicted"/>
<dbReference type="RefSeq" id="WP_025906841.1">
    <property type="nucleotide sequence ID" value="NZ_CP065960.1"/>
</dbReference>
<reference evidence="2" key="3">
    <citation type="submission" date="2022-09" db="EMBL/GenBank/DDBJ databases">
        <authorList>
            <person name="De Moura G.S."/>
            <person name="Carvalho E."/>
            <person name="Ramos Sanchez E.M."/>
            <person name="Sellera F.P."/>
            <person name="Marques M.F.S."/>
            <person name="Heinemann M.B."/>
            <person name="De Vliegher S."/>
            <person name="Souza F.N."/>
            <person name="Mota R.A."/>
        </authorList>
    </citation>
    <scope>NUCLEOTIDE SEQUENCE</scope>
    <source>
        <strain evidence="2">BR656</strain>
    </source>
</reference>
<keyword evidence="6" id="KW-1185">Reference proteome</keyword>
<keyword evidence="1" id="KW-0812">Transmembrane</keyword>
<reference evidence="4 5" key="1">
    <citation type="submission" date="2018-10" db="EMBL/GenBank/DDBJ databases">
        <title>A collection Staphylococci species genome sequencing.</title>
        <authorList>
            <person name="Cole K."/>
        </authorList>
    </citation>
    <scope>NUCLEOTIDE SEQUENCE [LARGE SCALE GENOMIC DNA]</scope>
    <source>
        <strain evidence="4">CCUG 37923</strain>
        <strain evidence="5">NCTC 12218</strain>
    </source>
</reference>
<evidence type="ECO:0000313" key="6">
    <source>
        <dbReference type="Proteomes" id="UP001176210"/>
    </source>
</evidence>
<dbReference type="Proteomes" id="UP000640299">
    <property type="component" value="Chromosome"/>
</dbReference>
<dbReference type="PIRSF" id="PIRSF016789">
    <property type="entry name" value="DUF454"/>
    <property type="match status" value="1"/>
</dbReference>